<reference evidence="3" key="1">
    <citation type="submission" date="2025-08" db="UniProtKB">
        <authorList>
            <consortium name="RefSeq"/>
        </authorList>
    </citation>
    <scope>IDENTIFICATION</scope>
</reference>
<protein>
    <submittedName>
        <fullName evidence="3">Uncharacterized protein LOC105680460</fullName>
    </submittedName>
</protein>
<dbReference type="GeneID" id="105680460"/>
<dbReference type="OMA" id="CFERYLH"/>
<gene>
    <name evidence="3" type="primary">LOC105680460</name>
</gene>
<evidence type="ECO:0000313" key="2">
    <source>
        <dbReference type="Proteomes" id="UP000515180"/>
    </source>
</evidence>
<dbReference type="AlphaFoldDB" id="A0A6P3UPM9"/>
<sequence length="145" mass="16757">MTQVLTGHGVFGEYLRRIRRETTDICRHCGEGRDTAQHTLELYPAWELPRYTLRHAIGETLTPSVIVEAMLRGSQEYEVVRLFCERVVLAKERAERERKKNSHPCRIRLWRRMAVRQPRATPPPLHGPRREGATALGAMIPPPIQ</sequence>
<accession>A0A6P3UPM9</accession>
<dbReference type="OrthoDB" id="7615806at2759"/>
<evidence type="ECO:0000256" key="1">
    <source>
        <dbReference type="SAM" id="MobiDB-lite"/>
    </source>
</evidence>
<dbReference type="RefSeq" id="XP_012238218.1">
    <property type="nucleotide sequence ID" value="XM_012382795.1"/>
</dbReference>
<name>A0A6P3UPM9_BOMIM</name>
<organism evidence="2 3">
    <name type="scientific">Bombus impatiens</name>
    <name type="common">Bumblebee</name>
    <dbReference type="NCBI Taxonomy" id="132113"/>
    <lineage>
        <taxon>Eukaryota</taxon>
        <taxon>Metazoa</taxon>
        <taxon>Ecdysozoa</taxon>
        <taxon>Arthropoda</taxon>
        <taxon>Hexapoda</taxon>
        <taxon>Insecta</taxon>
        <taxon>Pterygota</taxon>
        <taxon>Neoptera</taxon>
        <taxon>Endopterygota</taxon>
        <taxon>Hymenoptera</taxon>
        <taxon>Apocrita</taxon>
        <taxon>Aculeata</taxon>
        <taxon>Apoidea</taxon>
        <taxon>Anthophila</taxon>
        <taxon>Apidae</taxon>
        <taxon>Bombus</taxon>
        <taxon>Pyrobombus</taxon>
    </lineage>
</organism>
<evidence type="ECO:0000313" key="3">
    <source>
        <dbReference type="RefSeq" id="XP_012238218.1"/>
    </source>
</evidence>
<feature type="region of interest" description="Disordered" evidence="1">
    <location>
        <begin position="118"/>
        <end position="145"/>
    </location>
</feature>
<dbReference type="Proteomes" id="UP000515180">
    <property type="component" value="Unplaced"/>
</dbReference>
<keyword evidence="2" id="KW-1185">Reference proteome</keyword>
<proteinExistence type="predicted"/>
<dbReference type="KEGG" id="bim:105680460"/>